<organism evidence="1 2">
    <name type="scientific">Candidatus Microsaccharimonas sossegonensis</name>
    <dbReference type="NCBI Taxonomy" id="2506948"/>
    <lineage>
        <taxon>Bacteria</taxon>
        <taxon>Candidatus Saccharimonadota</taxon>
        <taxon>Candidatus Saccharimonadia</taxon>
        <taxon>Candidatus Saccharimonadales</taxon>
        <taxon>Candidatus Saccharimonadaceae</taxon>
        <taxon>Candidatus Microsaccharimonas</taxon>
    </lineage>
</organism>
<evidence type="ECO:0000313" key="1">
    <source>
        <dbReference type="EMBL" id="RWZ78467.1"/>
    </source>
</evidence>
<dbReference type="Proteomes" id="UP000289257">
    <property type="component" value="Unassembled WGS sequence"/>
</dbReference>
<comment type="caution">
    <text evidence="1">The sequence shown here is derived from an EMBL/GenBank/DDBJ whole genome shotgun (WGS) entry which is preliminary data.</text>
</comment>
<name>A0A4V1J7F1_9BACT</name>
<dbReference type="AlphaFoldDB" id="A0A4V1J7F1"/>
<accession>A0A4V1J7F1</accession>
<reference evidence="1" key="1">
    <citation type="submission" date="2019-01" db="EMBL/GenBank/DDBJ databases">
        <title>Genomic signatures and co-occurrence patterns of the ultra-small Saccharimodia (Patescibacteria phylum) suggest a symbiotic lifestyle.</title>
        <authorList>
            <person name="Lemos L."/>
            <person name="Medeiros J."/>
            <person name="Andreote F."/>
            <person name="Fernandes G."/>
            <person name="Varani A."/>
            <person name="Oliveira G."/>
            <person name="Pylro V."/>
        </authorList>
    </citation>
    <scope>NUCLEOTIDE SEQUENCE [LARGE SCALE GENOMIC DNA]</scope>
    <source>
        <strain evidence="1">AMD02</strain>
    </source>
</reference>
<sequence>MDRKDKSVTVHQEWEANYNATGRATIDQSTTELSGTKREADLIVAGLRVLKAQKEMARVAESLVRPNSFGDRRPSLLSSDEVTKLIESIETPNYVAEPVVRQEYI</sequence>
<keyword evidence="2" id="KW-1185">Reference proteome</keyword>
<evidence type="ECO:0000313" key="2">
    <source>
        <dbReference type="Proteomes" id="UP000289257"/>
    </source>
</evidence>
<protein>
    <submittedName>
        <fullName evidence="1">Uncharacterized protein</fullName>
    </submittedName>
</protein>
<gene>
    <name evidence="1" type="ORF">EOT05_01770</name>
</gene>
<dbReference type="EMBL" id="SCKX01000001">
    <property type="protein sequence ID" value="RWZ78467.1"/>
    <property type="molecule type" value="Genomic_DNA"/>
</dbReference>
<proteinExistence type="predicted"/>